<feature type="domain" description="Xaa-Pro dipeptidyl-peptidase C-terminal" evidence="2">
    <location>
        <begin position="321"/>
        <end position="573"/>
    </location>
</feature>
<dbReference type="InterPro" id="IPR005674">
    <property type="entry name" value="CocE/Ser_esterase"/>
</dbReference>
<keyword evidence="1 3" id="KW-0378">Hydrolase</keyword>
<dbReference type="PANTHER" id="PTHR43056">
    <property type="entry name" value="PEPTIDASE S9 PROLYL OLIGOPEPTIDASE"/>
    <property type="match status" value="1"/>
</dbReference>
<dbReference type="Proteomes" id="UP001056610">
    <property type="component" value="Chromosome"/>
</dbReference>
<protein>
    <submittedName>
        <fullName evidence="3">CocE/NonD family hydrolase</fullName>
    </submittedName>
</protein>
<dbReference type="GO" id="GO:0016787">
    <property type="term" value="F:hydrolase activity"/>
    <property type="evidence" value="ECO:0007669"/>
    <property type="project" value="UniProtKB-KW"/>
</dbReference>
<dbReference type="InterPro" id="IPR050585">
    <property type="entry name" value="Xaa-Pro_dipeptidyl-ppase/CocE"/>
</dbReference>
<dbReference type="Pfam" id="PF02129">
    <property type="entry name" value="Peptidase_S15"/>
    <property type="match status" value="1"/>
</dbReference>
<dbReference type="EMBL" id="CP097320">
    <property type="protein sequence ID" value="UQX10995.1"/>
    <property type="molecule type" value="Genomic_DNA"/>
</dbReference>
<evidence type="ECO:0000313" key="3">
    <source>
        <dbReference type="EMBL" id="UQX10995.1"/>
    </source>
</evidence>
<reference evidence="3" key="1">
    <citation type="submission" date="2022-05" db="EMBL/GenBank/DDBJ databases">
        <title>A methanotrophic Mycobacterium dominates a cave microbial ecosystem.</title>
        <authorList>
            <person name="Van Spanning R.J.M."/>
            <person name="Guan Q."/>
            <person name="Melkonian C."/>
            <person name="Gallant J."/>
            <person name="Polerecky L."/>
            <person name="Flot J.-F."/>
            <person name="Brandt B.W."/>
            <person name="Braster M."/>
            <person name="Iturbe Espinoza P."/>
            <person name="Aerts J."/>
            <person name="Meima-Franke M."/>
            <person name="Piersma S.R."/>
            <person name="Bunduc C."/>
            <person name="Ummels R."/>
            <person name="Pain A."/>
            <person name="Fleming E.J."/>
            <person name="van der Wel N."/>
            <person name="Gherman V.D."/>
            <person name="Sarbu S.M."/>
            <person name="Bodelier P.L.E."/>
            <person name="Bitter W."/>
        </authorList>
    </citation>
    <scope>NUCLEOTIDE SEQUENCE</scope>
    <source>
        <strain evidence="3">Sulfur Cave</strain>
    </source>
</reference>
<dbReference type="NCBIfam" id="TIGR00976">
    <property type="entry name" value="CocE_NonD"/>
    <property type="match status" value="1"/>
</dbReference>
<dbReference type="InterPro" id="IPR000383">
    <property type="entry name" value="Xaa-Pro-like_dom"/>
</dbReference>
<sequence>MSNEQKIFVPSEPLPPGRTGVLTPFEPGVQTLPAGFQIAPEFLRLPVDVVFEKDVAVTLRDGVTVHVDVFRPVGDEPVPVIVAWSPYGKGQGTSASVKGVFAMVGLDDGIVSGLEKFEGPDPAYWCAQGYAICNPDIRGVVDSEGDSVLWDRQEGRDCSDVIEWLAEQSWCSGKVGMSGTSYLAVSQWFTAAEQPPHLAAINPWEGVSDVYRDLVMRGGMPDTGFAEQLQDGSFFGKNRKEDVLAEAERCPLMNELWENKIPAFEQITVPAYVVASYTNTLHTAGTFRAWRRIASHDKWLRIHNSQEWPDYYDEANREDLRRFFDRYLKDIHNGWESTPRVRYSVLDLGGGDRVGVSADEFPPAGVISTKYYLDGRARVLSAEAPTDGVEAVYDVDSNPNAVSFIKKFDRETVMVGYPKAHLWVEARGGEDMDLFVLMQKLDAYGTPLAQFTVPNHNARVHDLTDHGATVLRYKGPDGRLRVSVRHLDETLSTEDVPVHTFDRIEKLSGGDVVDVEIDLLPIGLAFHPGEQLRFVISSRNLLGTLMPAIGEYIGANSGRHVIHTGGEHASYLQLPIQTR</sequence>
<dbReference type="RefSeq" id="WP_219067558.1">
    <property type="nucleotide sequence ID" value="NZ_CAJUXY010000021.1"/>
</dbReference>
<organism evidence="3 4">
    <name type="scientific">Candidatus Mycobacterium methanotrophicum</name>
    <dbReference type="NCBI Taxonomy" id="2943498"/>
    <lineage>
        <taxon>Bacteria</taxon>
        <taxon>Bacillati</taxon>
        <taxon>Actinomycetota</taxon>
        <taxon>Actinomycetes</taxon>
        <taxon>Mycobacteriales</taxon>
        <taxon>Mycobacteriaceae</taxon>
        <taxon>Mycobacterium</taxon>
    </lineage>
</organism>
<dbReference type="Pfam" id="PF08530">
    <property type="entry name" value="PepX_C"/>
    <property type="match status" value="1"/>
</dbReference>
<evidence type="ECO:0000259" key="2">
    <source>
        <dbReference type="SMART" id="SM00939"/>
    </source>
</evidence>
<gene>
    <name evidence="3" type="ORF">M5I08_24355</name>
</gene>
<evidence type="ECO:0000313" key="4">
    <source>
        <dbReference type="Proteomes" id="UP001056610"/>
    </source>
</evidence>
<dbReference type="InterPro" id="IPR013736">
    <property type="entry name" value="Xaa-Pro_dipept_C"/>
</dbReference>
<name>A0ABY4QM14_9MYCO</name>
<accession>A0ABY4QM14</accession>
<dbReference type="PANTHER" id="PTHR43056:SF10">
    <property type="entry name" value="COCE_NOND FAMILY, PUTATIVE (AFU_ORTHOLOGUE AFUA_7G00600)-RELATED"/>
    <property type="match status" value="1"/>
</dbReference>
<keyword evidence="4" id="KW-1185">Reference proteome</keyword>
<evidence type="ECO:0000256" key="1">
    <source>
        <dbReference type="ARBA" id="ARBA00022801"/>
    </source>
</evidence>
<dbReference type="SMART" id="SM00939">
    <property type="entry name" value="PepX_C"/>
    <property type="match status" value="1"/>
</dbReference>
<proteinExistence type="predicted"/>